<feature type="region of interest" description="Disordered" evidence="1">
    <location>
        <begin position="1"/>
        <end position="115"/>
    </location>
</feature>
<protein>
    <submittedName>
        <fullName evidence="2">Uncharacterized protein</fullName>
    </submittedName>
</protein>
<proteinExistence type="predicted"/>
<name>A0A9J6EE56_RHIMP</name>
<dbReference type="AlphaFoldDB" id="A0A9J6EE56"/>
<comment type="caution">
    <text evidence="2">The sequence shown here is derived from an EMBL/GenBank/DDBJ whole genome shotgun (WGS) entry which is preliminary data.</text>
</comment>
<keyword evidence="3" id="KW-1185">Reference proteome</keyword>
<feature type="compositionally biased region" description="Basic and acidic residues" evidence="1">
    <location>
        <begin position="1"/>
        <end position="22"/>
    </location>
</feature>
<organism evidence="2 3">
    <name type="scientific">Rhipicephalus microplus</name>
    <name type="common">Cattle tick</name>
    <name type="synonym">Boophilus microplus</name>
    <dbReference type="NCBI Taxonomy" id="6941"/>
    <lineage>
        <taxon>Eukaryota</taxon>
        <taxon>Metazoa</taxon>
        <taxon>Ecdysozoa</taxon>
        <taxon>Arthropoda</taxon>
        <taxon>Chelicerata</taxon>
        <taxon>Arachnida</taxon>
        <taxon>Acari</taxon>
        <taxon>Parasitiformes</taxon>
        <taxon>Ixodida</taxon>
        <taxon>Ixodoidea</taxon>
        <taxon>Ixodidae</taxon>
        <taxon>Rhipicephalinae</taxon>
        <taxon>Rhipicephalus</taxon>
        <taxon>Boophilus</taxon>
    </lineage>
</organism>
<accession>A0A9J6EE56</accession>
<reference evidence="2" key="1">
    <citation type="journal article" date="2020" name="Cell">
        <title>Large-Scale Comparative Analyses of Tick Genomes Elucidate Their Genetic Diversity and Vector Capacities.</title>
        <authorList>
            <consortium name="Tick Genome and Microbiome Consortium (TIGMIC)"/>
            <person name="Jia N."/>
            <person name="Wang J."/>
            <person name="Shi W."/>
            <person name="Du L."/>
            <person name="Sun Y."/>
            <person name="Zhan W."/>
            <person name="Jiang J.F."/>
            <person name="Wang Q."/>
            <person name="Zhang B."/>
            <person name="Ji P."/>
            <person name="Bell-Sakyi L."/>
            <person name="Cui X.M."/>
            <person name="Yuan T.T."/>
            <person name="Jiang B.G."/>
            <person name="Yang W.F."/>
            <person name="Lam T.T."/>
            <person name="Chang Q.C."/>
            <person name="Ding S.J."/>
            <person name="Wang X.J."/>
            <person name="Zhu J.G."/>
            <person name="Ruan X.D."/>
            <person name="Zhao L."/>
            <person name="Wei J.T."/>
            <person name="Ye R.Z."/>
            <person name="Que T.C."/>
            <person name="Du C.H."/>
            <person name="Zhou Y.H."/>
            <person name="Cheng J.X."/>
            <person name="Dai P.F."/>
            <person name="Guo W.B."/>
            <person name="Han X.H."/>
            <person name="Huang E.J."/>
            <person name="Li L.F."/>
            <person name="Wei W."/>
            <person name="Gao Y.C."/>
            <person name="Liu J.Z."/>
            <person name="Shao H.Z."/>
            <person name="Wang X."/>
            <person name="Wang C.C."/>
            <person name="Yang T.C."/>
            <person name="Huo Q.B."/>
            <person name="Li W."/>
            <person name="Chen H.Y."/>
            <person name="Chen S.E."/>
            <person name="Zhou L.G."/>
            <person name="Ni X.B."/>
            <person name="Tian J.H."/>
            <person name="Sheng Y."/>
            <person name="Liu T."/>
            <person name="Pan Y.S."/>
            <person name="Xia L.Y."/>
            <person name="Li J."/>
            <person name="Zhao F."/>
            <person name="Cao W.C."/>
        </authorList>
    </citation>
    <scope>NUCLEOTIDE SEQUENCE</scope>
    <source>
        <strain evidence="2">Rmic-2018</strain>
    </source>
</reference>
<evidence type="ECO:0000313" key="2">
    <source>
        <dbReference type="EMBL" id="KAH8032296.1"/>
    </source>
</evidence>
<dbReference type="Proteomes" id="UP000821866">
    <property type="component" value="Chromosome 3"/>
</dbReference>
<evidence type="ECO:0000256" key="1">
    <source>
        <dbReference type="SAM" id="MobiDB-lite"/>
    </source>
</evidence>
<reference evidence="2" key="2">
    <citation type="submission" date="2021-09" db="EMBL/GenBank/DDBJ databases">
        <authorList>
            <person name="Jia N."/>
            <person name="Wang J."/>
            <person name="Shi W."/>
            <person name="Du L."/>
            <person name="Sun Y."/>
            <person name="Zhan W."/>
            <person name="Jiang J."/>
            <person name="Wang Q."/>
            <person name="Zhang B."/>
            <person name="Ji P."/>
            <person name="Sakyi L.B."/>
            <person name="Cui X."/>
            <person name="Yuan T."/>
            <person name="Jiang B."/>
            <person name="Yang W."/>
            <person name="Lam T.T.-Y."/>
            <person name="Chang Q."/>
            <person name="Ding S."/>
            <person name="Wang X."/>
            <person name="Zhu J."/>
            <person name="Ruan X."/>
            <person name="Zhao L."/>
            <person name="Wei J."/>
            <person name="Que T."/>
            <person name="Du C."/>
            <person name="Cheng J."/>
            <person name="Dai P."/>
            <person name="Han X."/>
            <person name="Huang E."/>
            <person name="Gao Y."/>
            <person name="Liu J."/>
            <person name="Shao H."/>
            <person name="Ye R."/>
            <person name="Li L."/>
            <person name="Wei W."/>
            <person name="Wang X."/>
            <person name="Wang C."/>
            <person name="Huo Q."/>
            <person name="Li W."/>
            <person name="Guo W."/>
            <person name="Chen H."/>
            <person name="Chen S."/>
            <person name="Zhou L."/>
            <person name="Zhou L."/>
            <person name="Ni X."/>
            <person name="Tian J."/>
            <person name="Zhou Y."/>
            <person name="Sheng Y."/>
            <person name="Liu T."/>
            <person name="Pan Y."/>
            <person name="Xia L."/>
            <person name="Li J."/>
            <person name="Zhao F."/>
            <person name="Cao W."/>
        </authorList>
    </citation>
    <scope>NUCLEOTIDE SEQUENCE</scope>
    <source>
        <strain evidence="2">Rmic-2018</strain>
        <tissue evidence="2">Larvae</tissue>
    </source>
</reference>
<sequence>MPMIKELQDKTKKIAERLDKRKNTPQPRHHGSRTQDVTNANRATFQKSLFAVGTPLNPPAMGRSPNRSPPRASRKAGAFAPITSPAIKTPTKLNGRPSRPIAPPRSPYRVPVYYPSPEDHRRRVAHNERSRGNDATRVVTRGLRDAAESDPSDESYRSIALRVGSGHTSPRRPAAWQSPLGLRDERYEHLGFNVAPPPQRGYQAAHWGRHAAPSGGQSLSRRVHDEELFVPPRGAHSSPGIRNRPGDAHMFRRFNSNVAWVTDEYSKHKQQGPAYYGSPNP</sequence>
<evidence type="ECO:0000313" key="3">
    <source>
        <dbReference type="Proteomes" id="UP000821866"/>
    </source>
</evidence>
<feature type="compositionally biased region" description="Polar residues" evidence="1">
    <location>
        <begin position="34"/>
        <end position="47"/>
    </location>
</feature>
<gene>
    <name evidence="2" type="ORF">HPB51_024073</name>
</gene>
<dbReference type="EMBL" id="JABSTU010000005">
    <property type="protein sequence ID" value="KAH8032296.1"/>
    <property type="molecule type" value="Genomic_DNA"/>
</dbReference>